<comment type="subcellular location">
    <subcellularLocation>
        <location evidence="1">Membrane</location>
    </subcellularLocation>
</comment>
<dbReference type="InterPro" id="IPR018506">
    <property type="entry name" value="Cyt_B5_heme-BS"/>
</dbReference>
<feature type="domain" description="Cytochrome b5 heme-binding" evidence="10">
    <location>
        <begin position="212"/>
        <end position="288"/>
    </location>
</feature>
<dbReference type="SUPFAM" id="SSF55856">
    <property type="entry name" value="Cytochrome b5-like heme/steroid binding domain"/>
    <property type="match status" value="1"/>
</dbReference>
<dbReference type="Gene3D" id="3.10.120.10">
    <property type="entry name" value="Cytochrome b5-like heme/steroid binding domain"/>
    <property type="match status" value="1"/>
</dbReference>
<dbReference type="InterPro" id="IPR050668">
    <property type="entry name" value="Cytochrome_b5"/>
</dbReference>
<dbReference type="AlphaFoldDB" id="A0A0E0EZY5"/>
<keyword evidence="5 8" id="KW-0408">Iron</keyword>
<dbReference type="HOGENOM" id="CLU_814770_0_0_1"/>
<dbReference type="PROSITE" id="PS00191">
    <property type="entry name" value="CYTOCHROME_B5_1"/>
    <property type="match status" value="1"/>
</dbReference>
<evidence type="ECO:0000313" key="11">
    <source>
        <dbReference type="EnsemblPlants" id="OMERI10G12430.1"/>
    </source>
</evidence>
<dbReference type="EnsemblPlants" id="OMERI10G12430.1">
    <property type="protein sequence ID" value="OMERI10G12430.1"/>
    <property type="gene ID" value="OMERI10G12430"/>
</dbReference>
<dbReference type="PANTHER" id="PTHR19359:SF144">
    <property type="entry name" value="CYTOCHROME B5"/>
    <property type="match status" value="1"/>
</dbReference>
<dbReference type="GO" id="GO:0016020">
    <property type="term" value="C:membrane"/>
    <property type="evidence" value="ECO:0007669"/>
    <property type="project" value="UniProtKB-SubCell"/>
</dbReference>
<evidence type="ECO:0000256" key="7">
    <source>
        <dbReference type="ARBA" id="ARBA00038168"/>
    </source>
</evidence>
<sequence>MDCISTNLYDEPSASADPTPFLSPDAAFTPPLPAATSLSSLSSRMANGRDPSAPSTAFASSCFTVADHGGSSSSSTPTSTPSAAPPRAVLASAGSLIARTDQGTAPALRYRGEISERARAAAAVVSTPPLVSRLGSARATLDLAKNQMAKQKAEETTDSEVGEAAAYVSTVTSRDSPTLRSAPPAATLLVGFHFLPPPRRAWAWAADMAGEKKVFGFEEVAGHNVTKDCWLIIAGKVYDVTSFMDEHPGGDEVLLAVTGKDATNDFEDIGHSESAREMMEKYLIGEIDASTIPVKRTHVTPQQAPGNPDKGDDMLIKILQFLVPILILGLAFAIRQYTKSE</sequence>
<feature type="region of interest" description="Disordered" evidence="9">
    <location>
        <begin position="1"/>
        <end position="57"/>
    </location>
</feature>
<evidence type="ECO:0000256" key="8">
    <source>
        <dbReference type="RuleBase" id="RU362121"/>
    </source>
</evidence>
<dbReference type="STRING" id="40149.A0A0E0EZY5"/>
<proteinExistence type="inferred from homology"/>
<feature type="compositionally biased region" description="Low complexity" evidence="9">
    <location>
        <begin position="34"/>
        <end position="43"/>
    </location>
</feature>
<comment type="similarity">
    <text evidence="7 8">Belongs to the cytochrome b5 family.</text>
</comment>
<dbReference type="InterPro" id="IPR001199">
    <property type="entry name" value="Cyt_B5-like_heme/steroid-bd"/>
</dbReference>
<evidence type="ECO:0000256" key="4">
    <source>
        <dbReference type="ARBA" id="ARBA00022723"/>
    </source>
</evidence>
<dbReference type="Proteomes" id="UP000008021">
    <property type="component" value="Chromosome 10"/>
</dbReference>
<name>A0A0E0EZY5_9ORYZ</name>
<evidence type="ECO:0000256" key="2">
    <source>
        <dbReference type="ARBA" id="ARBA00022617"/>
    </source>
</evidence>
<dbReference type="InterPro" id="IPR036400">
    <property type="entry name" value="Cyt_B5-like_heme/steroid_sf"/>
</dbReference>
<evidence type="ECO:0000256" key="6">
    <source>
        <dbReference type="ARBA" id="ARBA00023136"/>
    </source>
</evidence>
<evidence type="ECO:0000256" key="1">
    <source>
        <dbReference type="ARBA" id="ARBA00004370"/>
    </source>
</evidence>
<dbReference type="GO" id="GO:0020037">
    <property type="term" value="F:heme binding"/>
    <property type="evidence" value="ECO:0007669"/>
    <property type="project" value="UniProtKB-UniRule"/>
</dbReference>
<evidence type="ECO:0000256" key="5">
    <source>
        <dbReference type="ARBA" id="ARBA00023004"/>
    </source>
</evidence>
<dbReference type="FunFam" id="3.10.120.10:FF:000002">
    <property type="entry name" value="Cytochrome b5 type B"/>
    <property type="match status" value="1"/>
</dbReference>
<dbReference type="eggNOG" id="KOG0537">
    <property type="taxonomic scope" value="Eukaryota"/>
</dbReference>
<evidence type="ECO:0000259" key="10">
    <source>
        <dbReference type="PROSITE" id="PS50255"/>
    </source>
</evidence>
<dbReference type="Pfam" id="PF00173">
    <property type="entry name" value="Cyt-b5"/>
    <property type="match status" value="1"/>
</dbReference>
<dbReference type="Gramene" id="OMERI10G12430.1">
    <property type="protein sequence ID" value="OMERI10G12430.1"/>
    <property type="gene ID" value="OMERI10G12430"/>
</dbReference>
<evidence type="ECO:0000313" key="12">
    <source>
        <dbReference type="Proteomes" id="UP000008021"/>
    </source>
</evidence>
<dbReference type="PROSITE" id="PS50255">
    <property type="entry name" value="CYTOCHROME_B5_2"/>
    <property type="match status" value="1"/>
</dbReference>
<evidence type="ECO:0000256" key="9">
    <source>
        <dbReference type="SAM" id="MobiDB-lite"/>
    </source>
</evidence>
<dbReference type="PANTHER" id="PTHR19359">
    <property type="entry name" value="CYTOCHROME B5"/>
    <property type="match status" value="1"/>
</dbReference>
<dbReference type="GO" id="GO:0046872">
    <property type="term" value="F:metal ion binding"/>
    <property type="evidence" value="ECO:0007669"/>
    <property type="project" value="UniProtKB-UniRule"/>
</dbReference>
<feature type="compositionally biased region" description="Low complexity" evidence="9">
    <location>
        <begin position="71"/>
        <end position="86"/>
    </location>
</feature>
<keyword evidence="6" id="KW-0472">Membrane</keyword>
<evidence type="ECO:0000256" key="3">
    <source>
        <dbReference type="ARBA" id="ARBA00022692"/>
    </source>
</evidence>
<keyword evidence="4 8" id="KW-0479">Metal-binding</keyword>
<feature type="region of interest" description="Disordered" evidence="9">
    <location>
        <begin position="67"/>
        <end position="86"/>
    </location>
</feature>
<dbReference type="SMART" id="SM01117">
    <property type="entry name" value="Cyt-b5"/>
    <property type="match status" value="1"/>
</dbReference>
<organism evidence="11">
    <name type="scientific">Oryza meridionalis</name>
    <dbReference type="NCBI Taxonomy" id="40149"/>
    <lineage>
        <taxon>Eukaryota</taxon>
        <taxon>Viridiplantae</taxon>
        <taxon>Streptophyta</taxon>
        <taxon>Embryophyta</taxon>
        <taxon>Tracheophyta</taxon>
        <taxon>Spermatophyta</taxon>
        <taxon>Magnoliopsida</taxon>
        <taxon>Liliopsida</taxon>
        <taxon>Poales</taxon>
        <taxon>Poaceae</taxon>
        <taxon>BOP clade</taxon>
        <taxon>Oryzoideae</taxon>
        <taxon>Oryzeae</taxon>
        <taxon>Oryzinae</taxon>
        <taxon>Oryza</taxon>
    </lineage>
</organism>
<keyword evidence="3" id="KW-0812">Transmembrane</keyword>
<dbReference type="PRINTS" id="PR00363">
    <property type="entry name" value="CYTOCHROMEB5"/>
</dbReference>
<reference evidence="11" key="2">
    <citation type="submission" date="2018-05" db="EMBL/GenBank/DDBJ databases">
        <title>OmerRS3 (Oryza meridionalis Reference Sequence Version 3).</title>
        <authorList>
            <person name="Zhang J."/>
            <person name="Kudrna D."/>
            <person name="Lee S."/>
            <person name="Talag J."/>
            <person name="Welchert J."/>
            <person name="Wing R.A."/>
        </authorList>
    </citation>
    <scope>NUCLEOTIDE SEQUENCE [LARGE SCALE GENOMIC DNA]</scope>
    <source>
        <strain evidence="11">cv. OR44</strain>
    </source>
</reference>
<protein>
    <recommendedName>
        <fullName evidence="10">Cytochrome b5 heme-binding domain-containing protein</fullName>
    </recommendedName>
</protein>
<keyword evidence="12" id="KW-1185">Reference proteome</keyword>
<keyword evidence="2 8" id="KW-0349">Heme</keyword>
<accession>A0A0E0EZY5</accession>
<reference evidence="11" key="1">
    <citation type="submission" date="2015-04" db="UniProtKB">
        <authorList>
            <consortium name="EnsemblPlants"/>
        </authorList>
    </citation>
    <scope>IDENTIFICATION</scope>
</reference>